<dbReference type="InterPro" id="IPR029069">
    <property type="entry name" value="HotDog_dom_sf"/>
</dbReference>
<comment type="caution">
    <text evidence="3">The sequence shown here is derived from an EMBL/GenBank/DDBJ whole genome shotgun (WGS) entry which is preliminary data.</text>
</comment>
<dbReference type="CDD" id="cd03453">
    <property type="entry name" value="SAV4209_like"/>
    <property type="match status" value="1"/>
</dbReference>
<dbReference type="RefSeq" id="WP_124341453.1">
    <property type="nucleotide sequence ID" value="NZ_BHYL01000036.1"/>
</dbReference>
<dbReference type="PRINTS" id="PR01483">
    <property type="entry name" value="FASYNTHASE"/>
</dbReference>
<feature type="domain" description="MaoC-like" evidence="2">
    <location>
        <begin position="11"/>
        <end position="122"/>
    </location>
</feature>
<evidence type="ECO:0000313" key="3">
    <source>
        <dbReference type="EMBL" id="GCD18902.1"/>
    </source>
</evidence>
<accession>A0A401UWB0</accession>
<dbReference type="EMBL" id="BHYL01000036">
    <property type="protein sequence ID" value="GCD18902.1"/>
    <property type="molecule type" value="Genomic_DNA"/>
</dbReference>
<comment type="similarity">
    <text evidence="1">Belongs to the enoyl-CoA hydratase/isomerase family.</text>
</comment>
<dbReference type="GO" id="GO:0005835">
    <property type="term" value="C:fatty acid synthase complex"/>
    <property type="evidence" value="ECO:0007669"/>
    <property type="project" value="InterPro"/>
</dbReference>
<dbReference type="AlphaFoldDB" id="A0A401UWB0"/>
<evidence type="ECO:0000259" key="2">
    <source>
        <dbReference type="Pfam" id="PF01575"/>
    </source>
</evidence>
<dbReference type="InterPro" id="IPR002539">
    <property type="entry name" value="MaoC-like_dom"/>
</dbReference>
<dbReference type="OrthoDB" id="9800237at2"/>
<evidence type="ECO:0000313" key="4">
    <source>
        <dbReference type="Proteomes" id="UP000288246"/>
    </source>
</evidence>
<keyword evidence="4" id="KW-1185">Reference proteome</keyword>
<gene>
    <name evidence="3" type="ORF">CTKZ_04640</name>
</gene>
<dbReference type="GO" id="GO:0004312">
    <property type="term" value="F:fatty acid synthase activity"/>
    <property type="evidence" value="ECO:0007669"/>
    <property type="project" value="InterPro"/>
</dbReference>
<dbReference type="Gene3D" id="3.10.129.10">
    <property type="entry name" value="Hotdog Thioesterase"/>
    <property type="match status" value="1"/>
</dbReference>
<organism evidence="3 4">
    <name type="scientific">Cellulomonas algicola</name>
    <dbReference type="NCBI Taxonomy" id="2071633"/>
    <lineage>
        <taxon>Bacteria</taxon>
        <taxon>Bacillati</taxon>
        <taxon>Actinomycetota</taxon>
        <taxon>Actinomycetes</taxon>
        <taxon>Micrococcales</taxon>
        <taxon>Cellulomonadaceae</taxon>
        <taxon>Cellulomonas</taxon>
    </lineage>
</organism>
<dbReference type="SUPFAM" id="SSF54637">
    <property type="entry name" value="Thioesterase/thiol ester dehydrase-isomerase"/>
    <property type="match status" value="1"/>
</dbReference>
<reference evidence="3 4" key="1">
    <citation type="submission" date="2018-11" db="EMBL/GenBank/DDBJ databases">
        <title>Draft genome sequence of Cellulomonas takizawaensis strain TKZ-21.</title>
        <authorList>
            <person name="Yamamura H."/>
            <person name="Hayashi T."/>
            <person name="Hamada M."/>
            <person name="Serisawa Y."/>
            <person name="Matsuyama K."/>
            <person name="Nakagawa Y."/>
            <person name="Otoguro M."/>
            <person name="Yanagida F."/>
            <person name="Hayakawa M."/>
        </authorList>
    </citation>
    <scope>NUCLEOTIDE SEQUENCE [LARGE SCALE GENOMIC DNA]</scope>
    <source>
        <strain evidence="3 4">TKZ-21</strain>
    </source>
</reference>
<dbReference type="PANTHER" id="PTHR43841">
    <property type="entry name" value="3-HYDROXYACYL-THIOESTER DEHYDRATASE HTDX-RELATED"/>
    <property type="match status" value="1"/>
</dbReference>
<dbReference type="PANTHER" id="PTHR43841:SF3">
    <property type="entry name" value="(3R)-HYDROXYACYL-ACP DEHYDRATASE SUBUNIT HADB"/>
    <property type="match status" value="1"/>
</dbReference>
<dbReference type="Pfam" id="PF01575">
    <property type="entry name" value="MaoC_dehydratas"/>
    <property type="match status" value="1"/>
</dbReference>
<sequence>MTTPVLAELTVGQELARREVTVDRARLVRYAGASGDFNPIHWNERVATAVGLPGVIAHGMWTMGAASSVVADWAGDPGAVVDYQVRFTRPVPVPDPGAATVEVVAVAGSLDAEAGTVRVDLTVTVDGVRVLGKAQAVVRLA</sequence>
<name>A0A401UWB0_9CELL</name>
<dbReference type="Proteomes" id="UP000288246">
    <property type="component" value="Unassembled WGS sequence"/>
</dbReference>
<dbReference type="GO" id="GO:0006633">
    <property type="term" value="P:fatty acid biosynthetic process"/>
    <property type="evidence" value="ECO:0007669"/>
    <property type="project" value="InterPro"/>
</dbReference>
<evidence type="ECO:0000256" key="1">
    <source>
        <dbReference type="ARBA" id="ARBA00005254"/>
    </source>
</evidence>
<dbReference type="InterPro" id="IPR003965">
    <property type="entry name" value="Fatty_acid_synthase"/>
</dbReference>
<proteinExistence type="inferred from homology"/>
<protein>
    <submittedName>
        <fullName evidence="3">Acyl dehydratase</fullName>
    </submittedName>
</protein>